<reference evidence="3 4" key="1">
    <citation type="submission" date="2016-06" db="EMBL/GenBank/DDBJ databases">
        <title>Complete genome sequence of a saline-alkali tolerant type strain Dietzia timorensis ID05-A0528T.</title>
        <authorList>
            <person name="Wu X."/>
        </authorList>
    </citation>
    <scope>NUCLEOTIDE SEQUENCE [LARGE SCALE GENOMIC DNA]</scope>
    <source>
        <strain evidence="3 4">ID05-A0528</strain>
    </source>
</reference>
<dbReference type="RefSeq" id="WP_067472970.1">
    <property type="nucleotide sequence ID" value="NZ_CP015961.1"/>
</dbReference>
<sequence length="228" mass="24952">MSTDDITLLDEYTGHLPERLTAAQFSTPNALVTKISLGDMNNNAYLVECKDSDKVLLIDAANDPTELIRFLRGYRSMRGLVVFTTHSHADHWLALREIVTEFDAKTMAPAGDAADIHVPTDEVVRHGDSIACGRISLEVITLHGHTTEGAALVLDDGGETHIFTGDSLFPGGPGKTPTPEAFTSLMDDLESRIFARYDDGVAFHPGHGDDSTLGNERPHLGEWRERGW</sequence>
<protein>
    <submittedName>
        <fullName evidence="3">Uncharacterized protein YcbL</fullName>
    </submittedName>
</protein>
<dbReference type="OrthoDB" id="2971563at2"/>
<dbReference type="Gene3D" id="3.60.15.10">
    <property type="entry name" value="Ribonuclease Z/Hydroxyacylglutathione hydrolase-like"/>
    <property type="match status" value="1"/>
</dbReference>
<dbReference type="KEGG" id="dtm:BJL86_1468"/>
<dbReference type="PANTHER" id="PTHR46233">
    <property type="entry name" value="HYDROXYACYLGLUTATHIONE HYDROLASE GLOC"/>
    <property type="match status" value="1"/>
</dbReference>
<evidence type="ECO:0000313" key="4">
    <source>
        <dbReference type="Proteomes" id="UP000186104"/>
    </source>
</evidence>
<feature type="region of interest" description="Disordered" evidence="1">
    <location>
        <begin position="205"/>
        <end position="228"/>
    </location>
</feature>
<dbReference type="PANTHER" id="PTHR46233:SF1">
    <property type="entry name" value="CONSERVED PROTEIN"/>
    <property type="match status" value="1"/>
</dbReference>
<dbReference type="CDD" id="cd06262">
    <property type="entry name" value="metallo-hydrolase-like_MBL-fold"/>
    <property type="match status" value="1"/>
</dbReference>
<feature type="domain" description="Metallo-beta-lactamase" evidence="2">
    <location>
        <begin position="41"/>
        <end position="207"/>
    </location>
</feature>
<dbReference type="InterPro" id="IPR051453">
    <property type="entry name" value="MBL_Glyoxalase_II"/>
</dbReference>
<dbReference type="EMBL" id="CP015961">
    <property type="protein sequence ID" value="ANI92249.1"/>
    <property type="molecule type" value="Genomic_DNA"/>
</dbReference>
<dbReference type="Proteomes" id="UP000186104">
    <property type="component" value="Chromosome"/>
</dbReference>
<dbReference type="STRING" id="499555.BJL86_1468"/>
<proteinExistence type="predicted"/>
<dbReference type="InterPro" id="IPR001279">
    <property type="entry name" value="Metallo-B-lactamas"/>
</dbReference>
<accession>A0A173LKI6</accession>
<dbReference type="SUPFAM" id="SSF56281">
    <property type="entry name" value="Metallo-hydrolase/oxidoreductase"/>
    <property type="match status" value="1"/>
</dbReference>
<dbReference type="Pfam" id="PF00753">
    <property type="entry name" value="Lactamase_B"/>
    <property type="match status" value="1"/>
</dbReference>
<evidence type="ECO:0000313" key="3">
    <source>
        <dbReference type="EMBL" id="ANI92249.1"/>
    </source>
</evidence>
<dbReference type="SMART" id="SM00849">
    <property type="entry name" value="Lactamase_B"/>
    <property type="match status" value="1"/>
</dbReference>
<dbReference type="InterPro" id="IPR036866">
    <property type="entry name" value="RibonucZ/Hydroxyglut_hydro"/>
</dbReference>
<dbReference type="AlphaFoldDB" id="A0A173LKI6"/>
<name>A0A173LKI6_9ACTN</name>
<evidence type="ECO:0000256" key="1">
    <source>
        <dbReference type="SAM" id="MobiDB-lite"/>
    </source>
</evidence>
<gene>
    <name evidence="3" type="ORF">BJL86_1468</name>
</gene>
<keyword evidence="4" id="KW-1185">Reference proteome</keyword>
<evidence type="ECO:0000259" key="2">
    <source>
        <dbReference type="SMART" id="SM00849"/>
    </source>
</evidence>
<organism evidence="3 4">
    <name type="scientific">Dietzia timorensis</name>
    <dbReference type="NCBI Taxonomy" id="499555"/>
    <lineage>
        <taxon>Bacteria</taxon>
        <taxon>Bacillati</taxon>
        <taxon>Actinomycetota</taxon>
        <taxon>Actinomycetes</taxon>
        <taxon>Mycobacteriales</taxon>
        <taxon>Dietziaceae</taxon>
        <taxon>Dietzia</taxon>
    </lineage>
</organism>